<evidence type="ECO:0000259" key="1">
    <source>
        <dbReference type="Pfam" id="PF10651"/>
    </source>
</evidence>
<sequence length="355" mass="38307">MASTTFGGHTYTQVDTTLAADVTAKIDELSGRQGDNMRPAYLQLVHTNGGVTSAWNLGSYSVQLGGKDYAGKIKLTNTATIMNAAKGLVLIKIPAAFYQAVGDYQSAFIRIMNGDDVVSTVNVAFSVFENSLAISSGDSVTYLGEVTDQVKQAQAQIDPINTQVQAIQSTLSAVQSSAKSYLDEVSSQALAKTKSGNEFTEWNTFDQGITVKGRVEADSLGETFGAWKQITNYVDGKFSDTGTQTNSGITFLNGNYSDAGLQVRHVRLGSLNLLFISGAMRYHNGFQSWQQTDLFNVGDLANVQTVQVMKPLEVADGGMTLWIRVNGQTVTATPVGSSTITSKDWYFNLGQIFIW</sequence>
<geneLocation type="plasmid" evidence="2 3">
    <name>pMSJK0025</name>
</geneLocation>
<protein>
    <submittedName>
        <fullName evidence="2">BppU family phage baseplate upper protein</fullName>
    </submittedName>
</protein>
<evidence type="ECO:0000313" key="3">
    <source>
        <dbReference type="Proteomes" id="UP001218104"/>
    </source>
</evidence>
<accession>A0AAJ5ZWL2</accession>
<dbReference type="EMBL" id="CP121469">
    <property type="protein sequence ID" value="WFR90192.1"/>
    <property type="molecule type" value="Genomic_DNA"/>
</dbReference>
<dbReference type="AlphaFoldDB" id="A0AAJ5ZWL2"/>
<dbReference type="Pfam" id="PF10651">
    <property type="entry name" value="BppU_N"/>
    <property type="match status" value="1"/>
</dbReference>
<keyword evidence="2" id="KW-0614">Plasmid</keyword>
<organism evidence="2 3">
    <name type="scientific">Limosilactobacillus fermentum</name>
    <name type="common">Lactobacillus fermentum</name>
    <dbReference type="NCBI Taxonomy" id="1613"/>
    <lineage>
        <taxon>Bacteria</taxon>
        <taxon>Bacillati</taxon>
        <taxon>Bacillota</taxon>
        <taxon>Bacilli</taxon>
        <taxon>Lactobacillales</taxon>
        <taxon>Lactobacillaceae</taxon>
        <taxon>Limosilactobacillus</taxon>
    </lineage>
</organism>
<proteinExistence type="predicted"/>
<evidence type="ECO:0000313" key="2">
    <source>
        <dbReference type="EMBL" id="WFR90192.1"/>
    </source>
</evidence>
<name>A0AAJ5ZWL2_LIMFE</name>
<dbReference type="Gene3D" id="2.60.40.3350">
    <property type="match status" value="1"/>
</dbReference>
<feature type="domain" description="BppU N-terminal" evidence="1">
    <location>
        <begin position="56"/>
        <end position="139"/>
    </location>
</feature>
<dbReference type="InterPro" id="IPR018913">
    <property type="entry name" value="BppU_N"/>
</dbReference>
<dbReference type="RefSeq" id="WP_278319366.1">
    <property type="nucleotide sequence ID" value="NZ_CP053314.1"/>
</dbReference>
<gene>
    <name evidence="2" type="ORF">P8634_10930</name>
</gene>
<reference evidence="2" key="1">
    <citation type="submission" date="2023-04" db="EMBL/GenBank/DDBJ databases">
        <title>Genomic of Limosilactobacillus fermentum MSJK0025.</title>
        <authorList>
            <person name="Yang S."/>
        </authorList>
    </citation>
    <scope>NUCLEOTIDE SEQUENCE</scope>
    <source>
        <strain evidence="2">MSJK0025</strain>
        <plasmid evidence="2">pMSJK0025</plasmid>
    </source>
</reference>
<dbReference type="Proteomes" id="UP001218104">
    <property type="component" value="Plasmid pMSJK0025"/>
</dbReference>